<dbReference type="HOGENOM" id="CLU_3027955_0_0_4"/>
<dbReference type="RefSeq" id="WP_005881068.1">
    <property type="nucleotide sequence ID" value="NZ_CP019430.1"/>
</dbReference>
<evidence type="ECO:0000313" key="3">
    <source>
        <dbReference type="Proteomes" id="UP000005089"/>
    </source>
</evidence>
<protein>
    <submittedName>
        <fullName evidence="2">Uncharacterized protein</fullName>
    </submittedName>
</protein>
<dbReference type="AlphaFoldDB" id="C3XAA5"/>
<keyword evidence="1" id="KW-1133">Transmembrane helix</keyword>
<accession>C3XAA5</accession>
<proteinExistence type="predicted"/>
<reference evidence="2 3" key="1">
    <citation type="submission" date="2009-02" db="EMBL/GenBank/DDBJ databases">
        <title>The Genome Sequence of Oxalobacter formigenes OXCC13.</title>
        <authorList>
            <consortium name="The Broad Institute Genome Sequencing Platform"/>
            <person name="Ward D."/>
            <person name="Young S.K."/>
            <person name="Kodira C.D."/>
            <person name="Zeng Q."/>
            <person name="Koehrsen M."/>
            <person name="Alvarado L."/>
            <person name="Berlin A."/>
            <person name="Borenstein D."/>
            <person name="Chen Z."/>
            <person name="Engels R."/>
            <person name="Freedman E."/>
            <person name="Gellesch M."/>
            <person name="Goldberg J."/>
            <person name="Griggs A."/>
            <person name="Gujja S."/>
            <person name="Heiman D."/>
            <person name="Hepburn T."/>
            <person name="Howarth C."/>
            <person name="Jen D."/>
            <person name="Larson L."/>
            <person name="Lewis B."/>
            <person name="Mehta T."/>
            <person name="Park D."/>
            <person name="Pearson M."/>
            <person name="Roberts A."/>
            <person name="Saif S."/>
            <person name="Shea T."/>
            <person name="Shenoy N."/>
            <person name="Sisk P."/>
            <person name="Stolte C."/>
            <person name="Sykes S."/>
            <person name="Walk T."/>
            <person name="White J."/>
            <person name="Yandava C."/>
            <person name="Allison M.J."/>
            <person name="Lander E."/>
            <person name="Nusbaum C."/>
            <person name="Galagan J."/>
            <person name="Birren B."/>
        </authorList>
    </citation>
    <scope>NUCLEOTIDE SEQUENCE [LARGE SCALE GENOMIC DNA]</scope>
    <source>
        <strain evidence="2 3">OXCC13</strain>
    </source>
</reference>
<evidence type="ECO:0000256" key="1">
    <source>
        <dbReference type="SAM" id="Phobius"/>
    </source>
</evidence>
<feature type="transmembrane region" description="Helical" evidence="1">
    <location>
        <begin position="9"/>
        <end position="28"/>
    </location>
</feature>
<dbReference type="GeneID" id="77136123"/>
<name>C3XAA5_OXAFO</name>
<gene>
    <name evidence="2" type="ORF">OFBG_01159</name>
</gene>
<evidence type="ECO:0000313" key="2">
    <source>
        <dbReference type="EMBL" id="EEO30131.1"/>
    </source>
</evidence>
<sequence length="55" mass="5793">MSTQTTTRIVGTFILAIAFCVTVMGGAADMSYDMDYFHGGDVQASTVLNVNANNA</sequence>
<organism evidence="2 3">
    <name type="scientific">Oxalobacter formigenes OXCC13</name>
    <dbReference type="NCBI Taxonomy" id="556269"/>
    <lineage>
        <taxon>Bacteria</taxon>
        <taxon>Pseudomonadati</taxon>
        <taxon>Pseudomonadota</taxon>
        <taxon>Betaproteobacteria</taxon>
        <taxon>Burkholderiales</taxon>
        <taxon>Oxalobacteraceae</taxon>
        <taxon>Oxalobacter</taxon>
    </lineage>
</organism>
<dbReference type="Proteomes" id="UP000005089">
    <property type="component" value="Unassembled WGS sequence"/>
</dbReference>
<keyword evidence="3" id="KW-1185">Reference proteome</keyword>
<keyword evidence="1" id="KW-0472">Membrane</keyword>
<dbReference type="EMBL" id="GG658170">
    <property type="protein sequence ID" value="EEO30131.1"/>
    <property type="molecule type" value="Genomic_DNA"/>
</dbReference>
<keyword evidence="1" id="KW-0812">Transmembrane</keyword>